<proteinExistence type="predicted"/>
<dbReference type="GO" id="GO:0004439">
    <property type="term" value="F:phosphatidylinositol-4,5-bisphosphate 5-phosphatase activity"/>
    <property type="evidence" value="ECO:0007669"/>
    <property type="project" value="TreeGrafter"/>
</dbReference>
<gene>
    <name evidence="3" type="ORF">U9M48_044714</name>
</gene>
<sequence length="84" mass="9423">MAAPPAGSPRTPSMADNLEDNQMKAAPYRLRRQKSEIIRAHYIEVRELRICAGTWNVGSICPPSDLDIQDWLNIDEPADIYVLG</sequence>
<organism evidence="3 4">
    <name type="scientific">Paspalum notatum var. saurae</name>
    <dbReference type="NCBI Taxonomy" id="547442"/>
    <lineage>
        <taxon>Eukaryota</taxon>
        <taxon>Viridiplantae</taxon>
        <taxon>Streptophyta</taxon>
        <taxon>Embryophyta</taxon>
        <taxon>Tracheophyta</taxon>
        <taxon>Spermatophyta</taxon>
        <taxon>Magnoliopsida</taxon>
        <taxon>Liliopsida</taxon>
        <taxon>Poales</taxon>
        <taxon>Poaceae</taxon>
        <taxon>PACMAD clade</taxon>
        <taxon>Panicoideae</taxon>
        <taxon>Andropogonodae</taxon>
        <taxon>Paspaleae</taxon>
        <taxon>Paspalinae</taxon>
        <taxon>Paspalum</taxon>
    </lineage>
</organism>
<evidence type="ECO:0000313" key="3">
    <source>
        <dbReference type="EMBL" id="WVZ99408.1"/>
    </source>
</evidence>
<keyword evidence="1" id="KW-0378">Hydrolase</keyword>
<dbReference type="AlphaFoldDB" id="A0AAQ3UVU7"/>
<dbReference type="Proteomes" id="UP001341281">
    <property type="component" value="Chromosome 10"/>
</dbReference>
<dbReference type="InterPro" id="IPR036691">
    <property type="entry name" value="Endo/exonu/phosph_ase_sf"/>
</dbReference>
<accession>A0AAQ3UVU7</accession>
<dbReference type="GO" id="GO:0034485">
    <property type="term" value="F:phosphatidylinositol-3,4,5-trisphosphate 5-phosphatase activity"/>
    <property type="evidence" value="ECO:0007669"/>
    <property type="project" value="TreeGrafter"/>
</dbReference>
<evidence type="ECO:0000256" key="1">
    <source>
        <dbReference type="ARBA" id="ARBA00022801"/>
    </source>
</evidence>
<dbReference type="InterPro" id="IPR045849">
    <property type="entry name" value="IP5P_plant"/>
</dbReference>
<dbReference type="EMBL" id="CP144754">
    <property type="protein sequence ID" value="WVZ99408.1"/>
    <property type="molecule type" value="Genomic_DNA"/>
</dbReference>
<dbReference type="GO" id="GO:0004445">
    <property type="term" value="F:inositol-polyphosphate 5-phosphatase activity"/>
    <property type="evidence" value="ECO:0007669"/>
    <property type="project" value="InterPro"/>
</dbReference>
<evidence type="ECO:0000313" key="4">
    <source>
        <dbReference type="Proteomes" id="UP001341281"/>
    </source>
</evidence>
<dbReference type="PANTHER" id="PTHR45666">
    <property type="entry name" value="TYPE IV INOSITOL POLYPHOSPHATE 5-PHOSPHATASE 9"/>
    <property type="match status" value="1"/>
</dbReference>
<keyword evidence="4" id="KW-1185">Reference proteome</keyword>
<dbReference type="GO" id="GO:0046856">
    <property type="term" value="P:phosphatidylinositol dephosphorylation"/>
    <property type="evidence" value="ECO:0007669"/>
    <property type="project" value="TreeGrafter"/>
</dbReference>
<evidence type="ECO:0000256" key="2">
    <source>
        <dbReference type="SAM" id="MobiDB-lite"/>
    </source>
</evidence>
<feature type="region of interest" description="Disordered" evidence="2">
    <location>
        <begin position="1"/>
        <end position="21"/>
    </location>
</feature>
<dbReference type="Gene3D" id="3.60.10.10">
    <property type="entry name" value="Endonuclease/exonuclease/phosphatase"/>
    <property type="match status" value="1"/>
</dbReference>
<protein>
    <submittedName>
        <fullName evidence="3">Uncharacterized protein</fullName>
    </submittedName>
</protein>
<dbReference type="PANTHER" id="PTHR45666:SF29">
    <property type="entry name" value="INOSITOL POLYPHOSPHATE-RELATED PHOSPHATASE DOMAIN-CONTAINING PROTEIN"/>
    <property type="match status" value="1"/>
</dbReference>
<reference evidence="3 4" key="1">
    <citation type="submission" date="2024-02" db="EMBL/GenBank/DDBJ databases">
        <title>High-quality chromosome-scale genome assembly of Pensacola bahiagrass (Paspalum notatum Flugge var. saurae).</title>
        <authorList>
            <person name="Vega J.M."/>
            <person name="Podio M."/>
            <person name="Orjuela J."/>
            <person name="Siena L.A."/>
            <person name="Pessino S.C."/>
            <person name="Combes M.C."/>
            <person name="Mariac C."/>
            <person name="Albertini E."/>
            <person name="Pupilli F."/>
            <person name="Ortiz J.P.A."/>
            <person name="Leblanc O."/>
        </authorList>
    </citation>
    <scope>NUCLEOTIDE SEQUENCE [LARGE SCALE GENOMIC DNA]</scope>
    <source>
        <strain evidence="3">R1</strain>
        <tissue evidence="3">Leaf</tissue>
    </source>
</reference>
<name>A0AAQ3UVU7_PASNO</name>